<gene>
    <name evidence="1" type="ORF">V8G54_006041</name>
</gene>
<dbReference type="EMBL" id="CP144699">
    <property type="protein sequence ID" value="WVZ18719.1"/>
    <property type="molecule type" value="Genomic_DNA"/>
</dbReference>
<name>A0AAQ3NZ62_VIGMU</name>
<protein>
    <submittedName>
        <fullName evidence="1">Uncharacterized protein</fullName>
    </submittedName>
</protein>
<evidence type="ECO:0000313" key="2">
    <source>
        <dbReference type="Proteomes" id="UP001374535"/>
    </source>
</evidence>
<keyword evidence="2" id="KW-1185">Reference proteome</keyword>
<dbReference type="AlphaFoldDB" id="A0AAQ3NZ62"/>
<evidence type="ECO:0000313" key="1">
    <source>
        <dbReference type="EMBL" id="WVZ18719.1"/>
    </source>
</evidence>
<reference evidence="1 2" key="1">
    <citation type="journal article" date="2023" name="Life. Sci Alliance">
        <title>Evolutionary insights into 3D genome organization and epigenetic landscape of Vigna mungo.</title>
        <authorList>
            <person name="Junaid A."/>
            <person name="Singh B."/>
            <person name="Bhatia S."/>
        </authorList>
    </citation>
    <scope>NUCLEOTIDE SEQUENCE [LARGE SCALE GENOMIC DNA]</scope>
    <source>
        <strain evidence="1">Urdbean</strain>
    </source>
</reference>
<sequence length="171" mass="19388">MTVAMTPSSSPSPSRSRIDPIRTVVATVNRISFVISTIAPPHELNPLRPTFFVPEITTSKTTPLRLFSTFAFILAIQGERIAWQQWRSWKKNDEFKCLAAELTRERIKDNWVTMLVFFSMVKDEGGRHTAVFGLISAVPLEAGQRFALREGSRKVGGVVYHEASCRRLHVW</sequence>
<organism evidence="1 2">
    <name type="scientific">Vigna mungo</name>
    <name type="common">Black gram</name>
    <name type="synonym">Phaseolus mungo</name>
    <dbReference type="NCBI Taxonomy" id="3915"/>
    <lineage>
        <taxon>Eukaryota</taxon>
        <taxon>Viridiplantae</taxon>
        <taxon>Streptophyta</taxon>
        <taxon>Embryophyta</taxon>
        <taxon>Tracheophyta</taxon>
        <taxon>Spermatophyta</taxon>
        <taxon>Magnoliopsida</taxon>
        <taxon>eudicotyledons</taxon>
        <taxon>Gunneridae</taxon>
        <taxon>Pentapetalae</taxon>
        <taxon>rosids</taxon>
        <taxon>fabids</taxon>
        <taxon>Fabales</taxon>
        <taxon>Fabaceae</taxon>
        <taxon>Papilionoideae</taxon>
        <taxon>50 kb inversion clade</taxon>
        <taxon>NPAAA clade</taxon>
        <taxon>indigoferoid/millettioid clade</taxon>
        <taxon>Phaseoleae</taxon>
        <taxon>Vigna</taxon>
    </lineage>
</organism>
<dbReference type="Proteomes" id="UP001374535">
    <property type="component" value="Chromosome 2"/>
</dbReference>
<proteinExistence type="predicted"/>
<accession>A0AAQ3NZ62</accession>
<dbReference type="Gene3D" id="2.40.30.10">
    <property type="entry name" value="Translation factors"/>
    <property type="match status" value="1"/>
</dbReference>